<evidence type="ECO:0000256" key="3">
    <source>
        <dbReference type="ARBA" id="ARBA00022723"/>
    </source>
</evidence>
<keyword evidence="5" id="KW-0408">Iron</keyword>
<keyword evidence="3" id="KW-0479">Metal-binding</keyword>
<sequence length="69" mass="7609">MSNRLVCLCNMVSEQEIINELKKGAVDASDIQYATRAGTSCGKCLMTIDQIIEEHQLVQAQNPQGKLDL</sequence>
<comment type="similarity">
    <text evidence="8">Belongs to the Bfd family.</text>
</comment>
<organism evidence="10 11">
    <name type="scientific">Mangrovibacterium marinum</name>
    <dbReference type="NCBI Taxonomy" id="1639118"/>
    <lineage>
        <taxon>Bacteria</taxon>
        <taxon>Pseudomonadati</taxon>
        <taxon>Bacteroidota</taxon>
        <taxon>Bacteroidia</taxon>
        <taxon>Marinilabiliales</taxon>
        <taxon>Prolixibacteraceae</taxon>
        <taxon>Mangrovibacterium</taxon>
    </lineage>
</organism>
<dbReference type="InterPro" id="IPR007419">
    <property type="entry name" value="BFD-like_2Fe2S-bd_dom"/>
</dbReference>
<feature type="domain" description="BFD-like [2Fe-2S]-binding" evidence="9">
    <location>
        <begin position="5"/>
        <end position="54"/>
    </location>
</feature>
<dbReference type="EMBL" id="QAAD01000011">
    <property type="protein sequence ID" value="PTN08085.1"/>
    <property type="molecule type" value="Genomic_DNA"/>
</dbReference>
<evidence type="ECO:0000256" key="1">
    <source>
        <dbReference type="ARBA" id="ARBA00022448"/>
    </source>
</evidence>
<dbReference type="RefSeq" id="WP_107822812.1">
    <property type="nucleotide sequence ID" value="NZ_OY782574.1"/>
</dbReference>
<dbReference type="InterPro" id="IPR041854">
    <property type="entry name" value="BFD-like_2Fe2S-bd_dom_sf"/>
</dbReference>
<gene>
    <name evidence="10" type="ORF">C8N47_111125</name>
</gene>
<dbReference type="InterPro" id="IPR052371">
    <property type="entry name" value="BFD-associated_ferredoxin"/>
</dbReference>
<dbReference type="GO" id="GO:0051537">
    <property type="term" value="F:2 iron, 2 sulfur cluster binding"/>
    <property type="evidence" value="ECO:0007669"/>
    <property type="project" value="UniProtKB-KW"/>
</dbReference>
<evidence type="ECO:0000259" key="9">
    <source>
        <dbReference type="Pfam" id="PF04324"/>
    </source>
</evidence>
<keyword evidence="1" id="KW-0813">Transport</keyword>
<evidence type="ECO:0000256" key="7">
    <source>
        <dbReference type="ARBA" id="ARBA00039386"/>
    </source>
</evidence>
<dbReference type="Pfam" id="PF04324">
    <property type="entry name" value="Fer2_BFD"/>
    <property type="match status" value="1"/>
</dbReference>
<protein>
    <recommendedName>
        <fullName evidence="7">Bacterioferritin-associated ferredoxin</fullName>
    </recommendedName>
</protein>
<dbReference type="GO" id="GO:0046872">
    <property type="term" value="F:metal ion binding"/>
    <property type="evidence" value="ECO:0007669"/>
    <property type="project" value="UniProtKB-KW"/>
</dbReference>
<dbReference type="AlphaFoldDB" id="A0A2T5C0H4"/>
<keyword evidence="4" id="KW-0249">Electron transport</keyword>
<evidence type="ECO:0000313" key="10">
    <source>
        <dbReference type="EMBL" id="PTN08085.1"/>
    </source>
</evidence>
<evidence type="ECO:0000256" key="4">
    <source>
        <dbReference type="ARBA" id="ARBA00022982"/>
    </source>
</evidence>
<evidence type="ECO:0000256" key="8">
    <source>
        <dbReference type="ARBA" id="ARBA00046332"/>
    </source>
</evidence>
<dbReference type="PANTHER" id="PTHR37424:SF1">
    <property type="entry name" value="BACTERIOFERRITIN-ASSOCIATED FERREDOXIN"/>
    <property type="match status" value="1"/>
</dbReference>
<dbReference type="Proteomes" id="UP000243525">
    <property type="component" value="Unassembled WGS sequence"/>
</dbReference>
<dbReference type="OrthoDB" id="1122837at2"/>
<keyword evidence="11" id="KW-1185">Reference proteome</keyword>
<name>A0A2T5C0H4_9BACT</name>
<comment type="caution">
    <text evidence="10">The sequence shown here is derived from an EMBL/GenBank/DDBJ whole genome shotgun (WGS) entry which is preliminary data.</text>
</comment>
<evidence type="ECO:0000313" key="11">
    <source>
        <dbReference type="Proteomes" id="UP000243525"/>
    </source>
</evidence>
<keyword evidence="6" id="KW-0411">Iron-sulfur</keyword>
<evidence type="ECO:0000256" key="6">
    <source>
        <dbReference type="ARBA" id="ARBA00023014"/>
    </source>
</evidence>
<keyword evidence="2" id="KW-0001">2Fe-2S</keyword>
<accession>A0A2T5C0H4</accession>
<dbReference type="PANTHER" id="PTHR37424">
    <property type="entry name" value="BACTERIOFERRITIN-ASSOCIATED FERREDOXIN"/>
    <property type="match status" value="1"/>
</dbReference>
<dbReference type="Gene3D" id="1.10.10.1100">
    <property type="entry name" value="BFD-like [2Fe-2S]-binding domain"/>
    <property type="match status" value="1"/>
</dbReference>
<evidence type="ECO:0000256" key="2">
    <source>
        <dbReference type="ARBA" id="ARBA00022714"/>
    </source>
</evidence>
<proteinExistence type="inferred from homology"/>
<evidence type="ECO:0000256" key="5">
    <source>
        <dbReference type="ARBA" id="ARBA00023004"/>
    </source>
</evidence>
<reference evidence="10 11" key="1">
    <citation type="submission" date="2018-04" db="EMBL/GenBank/DDBJ databases">
        <title>Genomic Encyclopedia of Archaeal and Bacterial Type Strains, Phase II (KMG-II): from individual species to whole genera.</title>
        <authorList>
            <person name="Goeker M."/>
        </authorList>
    </citation>
    <scope>NUCLEOTIDE SEQUENCE [LARGE SCALE GENOMIC DNA]</scope>
    <source>
        <strain evidence="10 11">DSM 28823</strain>
    </source>
</reference>